<sequence>MFTRLRTKLTFFYSALFALIMMTVAGGVYSMISTNAIGSARAQLEATSAAFQRLETLQIEQLRENVQISSRDFGFRSAISLGPSEPETIRSALANLRLRMNADVAYVIFPDGTSISDTLSAALPASMIDTLSDGNEHEGGVVLGQSAYRAVLSPVFAPNLVGWILVGNRLDDSQMQALVTLSSIPIQAELLLLEGGRQIPVARSTPSAPEPRSAASAPEGQLLQQTLRLPGLAGDEMELELSFPRELALQPMWSLLRVLAVIGALGLALLSIAAWLLARSITSPLARLEQATRDVEDGTYQAVELSSSDEIGRLANSFNLMTEAIEERTHTITHQALHDRETGLPNRAFFEERLTGLPPSDVVVSVVGIDRFQPIRDAIGYAQTAELIKAIGARLGLLETVVPPADLSGGLLAVAFQAPSDEDAENWLAHLLDVLEQPVDIAGQKIDVMARAGFVRNSVTEANGPTVVEKAAIALDQARGAFAKTGLFDAKSYGDPVANLSLMGDMLTGFENGDIFLAYQPKLNLQTQKIESVEALLRWRHPQRGMIRPDIFVTMAENTGHIRALTEWVAQRAVADQRTLADSGLPLRFSINVSGRQLGDGSLIELLDTLEVSSPDQLCFEITETAVMGDPDNAVSDMRAICEHGFSISIDDYGSGLSSLAYLKMIPAQELKIDRSLLLGLAPQSREAFMLRSTVELGHGLGMKVVAEGVEDVETLEILRDVGCDLAQGYFICRPVPLADLTDWLKQERPAFLPEARLSA</sequence>
<protein>
    <submittedName>
        <fullName evidence="4">EAL domain-containing protein (Putative c-di-GMP-specific phosphodiesterase class I)</fullName>
    </submittedName>
</protein>
<dbReference type="InterPro" id="IPR000160">
    <property type="entry name" value="GGDEF_dom"/>
</dbReference>
<dbReference type="SUPFAM" id="SSF55073">
    <property type="entry name" value="Nucleotide cyclase"/>
    <property type="match status" value="1"/>
</dbReference>
<dbReference type="GO" id="GO:0007165">
    <property type="term" value="P:signal transduction"/>
    <property type="evidence" value="ECO:0007669"/>
    <property type="project" value="InterPro"/>
</dbReference>
<dbReference type="AlphaFoldDB" id="A0A562T929"/>
<dbReference type="Gene3D" id="3.30.70.270">
    <property type="match status" value="1"/>
</dbReference>
<reference evidence="4 5" key="1">
    <citation type="submission" date="2019-07" db="EMBL/GenBank/DDBJ databases">
        <title>Genomic Encyclopedia of Archaeal and Bacterial Type Strains, Phase II (KMG-II): from individual species to whole genera.</title>
        <authorList>
            <person name="Goeker M."/>
        </authorList>
    </citation>
    <scope>NUCLEOTIDE SEQUENCE [LARGE SCALE GENOMIC DNA]</scope>
    <source>
        <strain evidence="4 5">ATCC BAA-252</strain>
    </source>
</reference>
<dbReference type="GO" id="GO:0016020">
    <property type="term" value="C:membrane"/>
    <property type="evidence" value="ECO:0007669"/>
    <property type="project" value="InterPro"/>
</dbReference>
<feature type="transmembrane region" description="Helical" evidence="1">
    <location>
        <begin position="12"/>
        <end position="32"/>
    </location>
</feature>
<dbReference type="InterPro" id="IPR001633">
    <property type="entry name" value="EAL_dom"/>
</dbReference>
<keyword evidence="5" id="KW-1185">Reference proteome</keyword>
<dbReference type="GO" id="GO:0071111">
    <property type="term" value="F:cyclic-guanylate-specific phosphodiesterase activity"/>
    <property type="evidence" value="ECO:0007669"/>
    <property type="project" value="InterPro"/>
</dbReference>
<dbReference type="Pfam" id="PF00563">
    <property type="entry name" value="EAL"/>
    <property type="match status" value="1"/>
</dbReference>
<keyword evidence="1" id="KW-0812">Transmembrane</keyword>
<dbReference type="PANTHER" id="PTHR33121">
    <property type="entry name" value="CYCLIC DI-GMP PHOSPHODIESTERASE PDEF"/>
    <property type="match status" value="1"/>
</dbReference>
<dbReference type="Proteomes" id="UP000320593">
    <property type="component" value="Unassembled WGS sequence"/>
</dbReference>
<feature type="domain" description="HAMP" evidence="3">
    <location>
        <begin position="279"/>
        <end position="330"/>
    </location>
</feature>
<dbReference type="PANTHER" id="PTHR33121:SF70">
    <property type="entry name" value="SIGNALING PROTEIN YKOW"/>
    <property type="match status" value="1"/>
</dbReference>
<dbReference type="InterPro" id="IPR035919">
    <property type="entry name" value="EAL_sf"/>
</dbReference>
<dbReference type="SMART" id="SM00052">
    <property type="entry name" value="EAL"/>
    <property type="match status" value="1"/>
</dbReference>
<comment type="caution">
    <text evidence="4">The sequence shown here is derived from an EMBL/GenBank/DDBJ whole genome shotgun (WGS) entry which is preliminary data.</text>
</comment>
<dbReference type="Pfam" id="PF00990">
    <property type="entry name" value="GGDEF"/>
    <property type="match status" value="1"/>
</dbReference>
<dbReference type="Gene3D" id="3.20.20.450">
    <property type="entry name" value="EAL domain"/>
    <property type="match status" value="1"/>
</dbReference>
<feature type="domain" description="EAL" evidence="2">
    <location>
        <begin position="499"/>
        <end position="749"/>
    </location>
</feature>
<feature type="transmembrane region" description="Helical" evidence="1">
    <location>
        <begin position="255"/>
        <end position="278"/>
    </location>
</feature>
<proteinExistence type="predicted"/>
<dbReference type="InterPro" id="IPR029787">
    <property type="entry name" value="Nucleotide_cyclase"/>
</dbReference>
<evidence type="ECO:0000313" key="4">
    <source>
        <dbReference type="EMBL" id="TWI90025.1"/>
    </source>
</evidence>
<dbReference type="SUPFAM" id="SSF141868">
    <property type="entry name" value="EAL domain-like"/>
    <property type="match status" value="1"/>
</dbReference>
<dbReference type="SMART" id="SM00304">
    <property type="entry name" value="HAMP"/>
    <property type="match status" value="1"/>
</dbReference>
<keyword evidence="1" id="KW-1133">Transmembrane helix</keyword>
<dbReference type="SUPFAM" id="SSF158472">
    <property type="entry name" value="HAMP domain-like"/>
    <property type="match status" value="1"/>
</dbReference>
<dbReference type="EMBL" id="VLLF01000002">
    <property type="protein sequence ID" value="TWI90025.1"/>
    <property type="molecule type" value="Genomic_DNA"/>
</dbReference>
<evidence type="ECO:0000259" key="2">
    <source>
        <dbReference type="PROSITE" id="PS50883"/>
    </source>
</evidence>
<dbReference type="Gene3D" id="6.10.340.10">
    <property type="match status" value="1"/>
</dbReference>
<accession>A0A562T929</accession>
<evidence type="ECO:0000259" key="3">
    <source>
        <dbReference type="PROSITE" id="PS50885"/>
    </source>
</evidence>
<evidence type="ECO:0000256" key="1">
    <source>
        <dbReference type="SAM" id="Phobius"/>
    </source>
</evidence>
<dbReference type="SMART" id="SM00267">
    <property type="entry name" value="GGDEF"/>
    <property type="match status" value="1"/>
</dbReference>
<dbReference type="InterPro" id="IPR043128">
    <property type="entry name" value="Rev_trsase/Diguanyl_cyclase"/>
</dbReference>
<name>A0A562T929_9HYPH</name>
<gene>
    <name evidence="4" type="ORF">JM93_01001</name>
</gene>
<dbReference type="PROSITE" id="PS50883">
    <property type="entry name" value="EAL"/>
    <property type="match status" value="1"/>
</dbReference>
<keyword evidence="1" id="KW-0472">Membrane</keyword>
<dbReference type="PROSITE" id="PS50885">
    <property type="entry name" value="HAMP"/>
    <property type="match status" value="1"/>
</dbReference>
<dbReference type="CDD" id="cd01948">
    <property type="entry name" value="EAL"/>
    <property type="match status" value="1"/>
</dbReference>
<organism evidence="4 5">
    <name type="scientific">Roseibium hamelinense</name>
    <dbReference type="NCBI Taxonomy" id="150831"/>
    <lineage>
        <taxon>Bacteria</taxon>
        <taxon>Pseudomonadati</taxon>
        <taxon>Pseudomonadota</taxon>
        <taxon>Alphaproteobacteria</taxon>
        <taxon>Hyphomicrobiales</taxon>
        <taxon>Stappiaceae</taxon>
        <taxon>Roseibium</taxon>
    </lineage>
</organism>
<dbReference type="InterPro" id="IPR050706">
    <property type="entry name" value="Cyclic-di-GMP_PDE-like"/>
</dbReference>
<evidence type="ECO:0000313" key="5">
    <source>
        <dbReference type="Proteomes" id="UP000320593"/>
    </source>
</evidence>
<dbReference type="Pfam" id="PF00672">
    <property type="entry name" value="HAMP"/>
    <property type="match status" value="1"/>
</dbReference>
<dbReference type="InterPro" id="IPR003660">
    <property type="entry name" value="HAMP_dom"/>
</dbReference>
<dbReference type="CDD" id="cd06225">
    <property type="entry name" value="HAMP"/>
    <property type="match status" value="1"/>
</dbReference>